<dbReference type="AlphaFoldDB" id="A0A126QLW6"/>
<protein>
    <submittedName>
        <fullName evidence="2">WbqC-like protein</fullName>
    </submittedName>
</protein>
<name>A0A126QLW6_9BACT</name>
<dbReference type="KEGG" id="dej:AWY79_07970"/>
<dbReference type="OrthoDB" id="3611744at2"/>
<dbReference type="InterPro" id="IPR014985">
    <property type="entry name" value="WbqC"/>
</dbReference>
<dbReference type="EMBL" id="SOBK01000001">
    <property type="protein sequence ID" value="TDT92063.1"/>
    <property type="molecule type" value="Genomic_DNA"/>
</dbReference>
<evidence type="ECO:0000313" key="1">
    <source>
        <dbReference type="EMBL" id="AMK11053.1"/>
    </source>
</evidence>
<proteinExistence type="predicted"/>
<reference evidence="1 3" key="1">
    <citation type="journal article" date="2016" name="Front. Microbiol.">
        <title>Genome Sequence of the Piezophilic, Mesophilic Sulfate-Reducing Bacterium Desulfovibrio indicus J2T.</title>
        <authorList>
            <person name="Cao J."/>
            <person name="Maignien L."/>
            <person name="Shao Z."/>
            <person name="Alain K."/>
            <person name="Jebbar M."/>
        </authorList>
    </citation>
    <scope>NUCLEOTIDE SEQUENCE [LARGE SCALE GENOMIC DNA]</scope>
    <source>
        <strain evidence="1 3">J2</strain>
    </source>
</reference>
<keyword evidence="3" id="KW-1185">Reference proteome</keyword>
<accession>A0A126QLW6</accession>
<dbReference type="RefSeq" id="WP_066802267.1">
    <property type="nucleotide sequence ID" value="NZ_CP014206.1"/>
</dbReference>
<evidence type="ECO:0000313" key="2">
    <source>
        <dbReference type="EMBL" id="TDT92063.1"/>
    </source>
</evidence>
<dbReference type="Pfam" id="PF08889">
    <property type="entry name" value="WbqC"/>
    <property type="match status" value="1"/>
</dbReference>
<organism evidence="2 4">
    <name type="scientific">Pseudodesulfovibrio indicus</name>
    <dbReference type="NCBI Taxonomy" id="1716143"/>
    <lineage>
        <taxon>Bacteria</taxon>
        <taxon>Pseudomonadati</taxon>
        <taxon>Thermodesulfobacteriota</taxon>
        <taxon>Desulfovibrionia</taxon>
        <taxon>Desulfovibrionales</taxon>
        <taxon>Desulfovibrionaceae</taxon>
    </lineage>
</organism>
<sequence length="234" mass="27074">MKLGIMQPYFFPYVGYFELIQRTDQWVVFDTAQYRARSWMNRNRILHPDKGWQYVTAPVASFERFAPISAIRLRDPDETLRRILGQLEHYRRRAPHYGTVADLVRRVFEGCENDTLTELNVRGLTEVCALLDIPFHCSLFSEMDLDLPEITHPGQWALEISAAMGAEEYVNPPGGRELFDPEAFGAKNIRLTITEPADLVYSCRGWDFEPGLSILDVLMWCEPATVRQWLESRA</sequence>
<gene>
    <name evidence="1" type="ORF">AWY79_07970</name>
    <name evidence="2" type="ORF">EDC59_101467</name>
</gene>
<dbReference type="Proteomes" id="UP000295506">
    <property type="component" value="Unassembled WGS sequence"/>
</dbReference>
<dbReference type="EMBL" id="CP014206">
    <property type="protein sequence ID" value="AMK11053.1"/>
    <property type="molecule type" value="Genomic_DNA"/>
</dbReference>
<evidence type="ECO:0000313" key="4">
    <source>
        <dbReference type="Proteomes" id="UP000295506"/>
    </source>
</evidence>
<reference evidence="2 4" key="2">
    <citation type="submission" date="2019-03" db="EMBL/GenBank/DDBJ databases">
        <title>Genomic Encyclopedia of Type Strains, Phase IV (KMG-IV): sequencing the most valuable type-strain genomes for metagenomic binning, comparative biology and taxonomic classification.</title>
        <authorList>
            <person name="Goeker M."/>
        </authorList>
    </citation>
    <scope>NUCLEOTIDE SEQUENCE [LARGE SCALE GENOMIC DNA]</scope>
    <source>
        <strain evidence="2 4">DSM 101483</strain>
    </source>
</reference>
<dbReference type="Proteomes" id="UP000055611">
    <property type="component" value="Chromosome"/>
</dbReference>
<evidence type="ECO:0000313" key="3">
    <source>
        <dbReference type="Proteomes" id="UP000055611"/>
    </source>
</evidence>